<protein>
    <submittedName>
        <fullName evidence="2">HNH endonuclease domain protein</fullName>
    </submittedName>
</protein>
<comment type="caution">
    <text evidence="2">The sequence shown here is derived from an EMBL/GenBank/DDBJ whole genome shotgun (WGS) entry which is preliminary data.</text>
</comment>
<dbReference type="eggNOG" id="COG1403">
    <property type="taxonomic scope" value="Bacteria"/>
</dbReference>
<dbReference type="CDD" id="cd00085">
    <property type="entry name" value="HNHc"/>
    <property type="match status" value="1"/>
</dbReference>
<accession>B0N4U9</accession>
<keyword evidence="2" id="KW-0540">Nuclease</keyword>
<dbReference type="AlphaFoldDB" id="B0N4U9"/>
<organism evidence="2 3">
    <name type="scientific">Thomasclavelia ramosa DSM 1402</name>
    <dbReference type="NCBI Taxonomy" id="445974"/>
    <lineage>
        <taxon>Bacteria</taxon>
        <taxon>Bacillati</taxon>
        <taxon>Bacillota</taxon>
        <taxon>Erysipelotrichia</taxon>
        <taxon>Erysipelotrichales</taxon>
        <taxon>Coprobacillaceae</taxon>
        <taxon>Thomasclavelia</taxon>
    </lineage>
</organism>
<dbReference type="EMBL" id="ABFX02000005">
    <property type="protein sequence ID" value="EDS18701.1"/>
    <property type="molecule type" value="Genomic_DNA"/>
</dbReference>
<evidence type="ECO:0000259" key="1">
    <source>
        <dbReference type="Pfam" id="PF13391"/>
    </source>
</evidence>
<proteinExistence type="predicted"/>
<dbReference type="RefSeq" id="WP_003537176.1">
    <property type="nucleotide sequence ID" value="NZ_CP036346.1"/>
</dbReference>
<reference evidence="2" key="2">
    <citation type="submission" date="2014-06" db="EMBL/GenBank/DDBJ databases">
        <title>Draft genome sequence of Clostridium ramosum(DSM 1402).</title>
        <authorList>
            <person name="Sudarsanam P."/>
            <person name="Ley R."/>
            <person name="Guruge J."/>
            <person name="Turnbaugh P.J."/>
            <person name="Mahowald M."/>
            <person name="Liep D."/>
            <person name="Gordon J."/>
        </authorList>
    </citation>
    <scope>NUCLEOTIDE SEQUENCE</scope>
    <source>
        <strain evidence="2">DSM 1402</strain>
    </source>
</reference>
<keyword evidence="3" id="KW-1185">Reference proteome</keyword>
<feature type="domain" description="HNH nuclease" evidence="1">
    <location>
        <begin position="36"/>
        <end position="72"/>
    </location>
</feature>
<dbReference type="Proteomes" id="UP000005798">
    <property type="component" value="Unassembled WGS sequence"/>
</dbReference>
<dbReference type="InterPro" id="IPR003615">
    <property type="entry name" value="HNH_nuc"/>
</dbReference>
<reference evidence="2" key="1">
    <citation type="submission" date="2007-11" db="EMBL/GenBank/DDBJ databases">
        <authorList>
            <person name="Fulton L."/>
            <person name="Clifton S."/>
            <person name="Fulton B."/>
            <person name="Xu J."/>
            <person name="Minx P."/>
            <person name="Pepin K.H."/>
            <person name="Johnson M."/>
            <person name="Thiruvilangam P."/>
            <person name="Bhonagiri V."/>
            <person name="Nash W.E."/>
            <person name="Mardis E.R."/>
            <person name="Wilson R.K."/>
        </authorList>
    </citation>
    <scope>NUCLEOTIDE SEQUENCE [LARGE SCALE GENOMIC DNA]</scope>
    <source>
        <strain evidence="2">DSM 1402</strain>
    </source>
</reference>
<sequence length="383" mass="45942">MSRESISEDVKRKLYAESIGRCMNPSCQRELFRKDGDIIEKAHILPYCETADNSFENLIILCPNCHKDFDKNSLFTADEVKEWKKIRENEVNRFFQRKFETFDELKKEVAPLLLENKTIYENYYLGHNKKLWDKFELKILVNNRKIKKLFEKNFDLIQRHPKKEYSNLAYIHRFMLHIDEFETTRGEDEKNRQVLFPKIINSMFGIKPIEEFLLPSTETLEDLITKLTADGKFETIVLGIDNPYIQLIENDESSKLYLFDTPRLRQLYFDYDCCKYAKVRLESLNFALKYMKSRDVFYRFFTYNNLREVDVNGVKLVFVYEYCLSEVELLNLMPEENDVIVNLHNWNGESCISKQAYELAEKMKVTLLTMNDFYKYIYEIKKQ</sequence>
<dbReference type="HOGENOM" id="CLU_066194_0_0_9"/>
<dbReference type="Pfam" id="PF13391">
    <property type="entry name" value="HNH_2"/>
    <property type="match status" value="1"/>
</dbReference>
<dbReference type="GO" id="GO:0004519">
    <property type="term" value="F:endonuclease activity"/>
    <property type="evidence" value="ECO:0007669"/>
    <property type="project" value="UniProtKB-KW"/>
</dbReference>
<name>B0N4U9_9FIRM</name>
<evidence type="ECO:0000313" key="2">
    <source>
        <dbReference type="EMBL" id="EDS18701.1"/>
    </source>
</evidence>
<keyword evidence="2" id="KW-0255">Endonuclease</keyword>
<keyword evidence="2" id="KW-0378">Hydrolase</keyword>
<evidence type="ECO:0000313" key="3">
    <source>
        <dbReference type="Proteomes" id="UP000005798"/>
    </source>
</evidence>
<gene>
    <name evidence="2" type="ORF">CLORAM_01650</name>
</gene>